<reference evidence="2 3" key="1">
    <citation type="submission" date="2019-05" db="EMBL/GenBank/DDBJ databases">
        <title>Another draft genome of Portunus trituberculatus and its Hox gene families provides insights of decapod evolution.</title>
        <authorList>
            <person name="Jeong J.-H."/>
            <person name="Song I."/>
            <person name="Kim S."/>
            <person name="Choi T."/>
            <person name="Kim D."/>
            <person name="Ryu S."/>
            <person name="Kim W."/>
        </authorList>
    </citation>
    <scope>NUCLEOTIDE SEQUENCE [LARGE SCALE GENOMIC DNA]</scope>
    <source>
        <tissue evidence="2">Muscle</tissue>
    </source>
</reference>
<dbReference type="Proteomes" id="UP000324222">
    <property type="component" value="Unassembled WGS sequence"/>
</dbReference>
<evidence type="ECO:0000256" key="1">
    <source>
        <dbReference type="SAM" id="MobiDB-lite"/>
    </source>
</evidence>
<comment type="caution">
    <text evidence="2">The sequence shown here is derived from an EMBL/GenBank/DDBJ whole genome shotgun (WGS) entry which is preliminary data.</text>
</comment>
<proteinExistence type="predicted"/>
<dbReference type="EMBL" id="VSRR010029547">
    <property type="protein sequence ID" value="MPC69509.1"/>
    <property type="molecule type" value="Genomic_DNA"/>
</dbReference>
<organism evidence="2 3">
    <name type="scientific">Portunus trituberculatus</name>
    <name type="common">Swimming crab</name>
    <name type="synonym">Neptunus trituberculatus</name>
    <dbReference type="NCBI Taxonomy" id="210409"/>
    <lineage>
        <taxon>Eukaryota</taxon>
        <taxon>Metazoa</taxon>
        <taxon>Ecdysozoa</taxon>
        <taxon>Arthropoda</taxon>
        <taxon>Crustacea</taxon>
        <taxon>Multicrustacea</taxon>
        <taxon>Malacostraca</taxon>
        <taxon>Eumalacostraca</taxon>
        <taxon>Eucarida</taxon>
        <taxon>Decapoda</taxon>
        <taxon>Pleocyemata</taxon>
        <taxon>Brachyura</taxon>
        <taxon>Eubrachyura</taxon>
        <taxon>Portunoidea</taxon>
        <taxon>Portunidae</taxon>
        <taxon>Portuninae</taxon>
        <taxon>Portunus</taxon>
    </lineage>
</organism>
<evidence type="ECO:0000313" key="2">
    <source>
        <dbReference type="EMBL" id="MPC69509.1"/>
    </source>
</evidence>
<evidence type="ECO:0000313" key="3">
    <source>
        <dbReference type="Proteomes" id="UP000324222"/>
    </source>
</evidence>
<accession>A0A5B7HIG4</accession>
<protein>
    <submittedName>
        <fullName evidence="2">Uncharacterized protein</fullName>
    </submittedName>
</protein>
<dbReference type="AlphaFoldDB" id="A0A5B7HIG4"/>
<gene>
    <name evidence="2" type="ORF">E2C01_063735</name>
</gene>
<sequence>MRVVMRKAQQGSREVGRLREATRPAARRTLTFSTPFSGTHFIRRYHSIGFVSLPPTHVIQLFNFRSRCEVRNNGRGPENRRWRGVSLPPFN</sequence>
<keyword evidence="3" id="KW-1185">Reference proteome</keyword>
<name>A0A5B7HIG4_PORTR</name>
<feature type="region of interest" description="Disordered" evidence="1">
    <location>
        <begin position="1"/>
        <end position="22"/>
    </location>
</feature>